<dbReference type="Proteomes" id="UP000825729">
    <property type="component" value="Unassembled WGS sequence"/>
</dbReference>
<dbReference type="InterPro" id="IPR051991">
    <property type="entry name" value="Mitoribosomal_protein_bL32"/>
</dbReference>
<dbReference type="InterPro" id="IPR011332">
    <property type="entry name" value="Ribosomal_zn-bd"/>
</dbReference>
<keyword evidence="8" id="KW-0812">Transmembrane</keyword>
<evidence type="ECO:0000256" key="8">
    <source>
        <dbReference type="SAM" id="Phobius"/>
    </source>
</evidence>
<keyword evidence="10" id="KW-1185">Reference proteome</keyword>
<dbReference type="GO" id="GO:0006412">
    <property type="term" value="P:translation"/>
    <property type="evidence" value="ECO:0007669"/>
    <property type="project" value="InterPro"/>
</dbReference>
<evidence type="ECO:0000256" key="2">
    <source>
        <dbReference type="ARBA" id="ARBA00008560"/>
    </source>
</evidence>
<evidence type="ECO:0000313" key="9">
    <source>
        <dbReference type="EMBL" id="KAG9441978.1"/>
    </source>
</evidence>
<evidence type="ECO:0000256" key="1">
    <source>
        <dbReference type="ARBA" id="ARBA00004173"/>
    </source>
</evidence>
<evidence type="ECO:0000313" key="10">
    <source>
        <dbReference type="Proteomes" id="UP000825729"/>
    </source>
</evidence>
<name>A0AAV7E3K3_ARIFI</name>
<dbReference type="InterPro" id="IPR002677">
    <property type="entry name" value="Ribosomal_bL32"/>
</dbReference>
<dbReference type="NCBIfam" id="TIGR01031">
    <property type="entry name" value="rpmF_bact"/>
    <property type="match status" value="1"/>
</dbReference>
<comment type="caution">
    <text evidence="9">The sequence shown here is derived from an EMBL/GenBank/DDBJ whole genome shotgun (WGS) entry which is preliminary data.</text>
</comment>
<dbReference type="EMBL" id="JAINDJ010000007">
    <property type="protein sequence ID" value="KAG9441978.1"/>
    <property type="molecule type" value="Genomic_DNA"/>
</dbReference>
<keyword evidence="5" id="KW-0496">Mitochondrion</keyword>
<reference evidence="9 10" key="1">
    <citation type="submission" date="2021-07" db="EMBL/GenBank/DDBJ databases">
        <title>The Aristolochia fimbriata genome: insights into angiosperm evolution, floral development and chemical biosynthesis.</title>
        <authorList>
            <person name="Jiao Y."/>
        </authorList>
    </citation>
    <scope>NUCLEOTIDE SEQUENCE [LARGE SCALE GENOMIC DNA]</scope>
    <source>
        <strain evidence="9">IBCAS-2021</strain>
        <tissue evidence="9">Leaf</tissue>
    </source>
</reference>
<evidence type="ECO:0000256" key="5">
    <source>
        <dbReference type="ARBA" id="ARBA00023128"/>
    </source>
</evidence>
<evidence type="ECO:0000256" key="4">
    <source>
        <dbReference type="ARBA" id="ARBA00022980"/>
    </source>
</evidence>
<proteinExistence type="inferred from homology"/>
<sequence>MRASLKTKTFFFFSRVEELRAASREAFLMSSLAFCGSVAGMAMMLGRRMGSLGHRFFSARWTHTSLPAPLQTAIEGSIAAPAVLPEFDGGVERKGIDLGGSMELMAVPKKKISRHKKGIRNGPKALKPTPVIVRCKGCGRVKLQHFYCCSGDRGSTDRNAAN</sequence>
<accession>A0AAV7E3K3</accession>
<dbReference type="GO" id="GO:0003735">
    <property type="term" value="F:structural constituent of ribosome"/>
    <property type="evidence" value="ECO:0007669"/>
    <property type="project" value="InterPro"/>
</dbReference>
<dbReference type="Pfam" id="PF01783">
    <property type="entry name" value="Ribosomal_L32p"/>
    <property type="match status" value="1"/>
</dbReference>
<evidence type="ECO:0000256" key="7">
    <source>
        <dbReference type="ARBA" id="ARBA00039935"/>
    </source>
</evidence>
<dbReference type="PANTHER" id="PTHR21026:SF2">
    <property type="entry name" value="LARGE RIBOSOMAL SUBUNIT PROTEIN BL32M"/>
    <property type="match status" value="1"/>
</dbReference>
<comment type="similarity">
    <text evidence="2">Belongs to the bacterial ribosomal protein bL32 family.</text>
</comment>
<dbReference type="SUPFAM" id="SSF57829">
    <property type="entry name" value="Zn-binding ribosomal proteins"/>
    <property type="match status" value="1"/>
</dbReference>
<organism evidence="9 10">
    <name type="scientific">Aristolochia fimbriata</name>
    <name type="common">White veined hardy Dutchman's pipe vine</name>
    <dbReference type="NCBI Taxonomy" id="158543"/>
    <lineage>
        <taxon>Eukaryota</taxon>
        <taxon>Viridiplantae</taxon>
        <taxon>Streptophyta</taxon>
        <taxon>Embryophyta</taxon>
        <taxon>Tracheophyta</taxon>
        <taxon>Spermatophyta</taxon>
        <taxon>Magnoliopsida</taxon>
        <taxon>Magnoliidae</taxon>
        <taxon>Piperales</taxon>
        <taxon>Aristolochiaceae</taxon>
        <taxon>Aristolochia</taxon>
    </lineage>
</organism>
<keyword evidence="4" id="KW-0689">Ribosomal protein</keyword>
<feature type="transmembrane region" description="Helical" evidence="8">
    <location>
        <begin position="26"/>
        <end position="45"/>
    </location>
</feature>
<dbReference type="PANTHER" id="PTHR21026">
    <property type="entry name" value="39S RIBOSOMAL PROTEIN L32, MITOCHONDRIAL"/>
    <property type="match status" value="1"/>
</dbReference>
<dbReference type="GO" id="GO:0005762">
    <property type="term" value="C:mitochondrial large ribosomal subunit"/>
    <property type="evidence" value="ECO:0007669"/>
    <property type="project" value="TreeGrafter"/>
</dbReference>
<keyword evidence="8" id="KW-1133">Transmembrane helix</keyword>
<protein>
    <recommendedName>
        <fullName evidence="7">Large ribosomal subunit protein bL32m</fullName>
    </recommendedName>
</protein>
<keyword evidence="6" id="KW-0687">Ribonucleoprotein</keyword>
<gene>
    <name evidence="9" type="ORF">H6P81_017832</name>
</gene>
<keyword evidence="8" id="KW-0472">Membrane</keyword>
<evidence type="ECO:0000256" key="3">
    <source>
        <dbReference type="ARBA" id="ARBA00022946"/>
    </source>
</evidence>
<keyword evidence="3" id="KW-0809">Transit peptide</keyword>
<evidence type="ECO:0000256" key="6">
    <source>
        <dbReference type="ARBA" id="ARBA00023274"/>
    </source>
</evidence>
<dbReference type="AlphaFoldDB" id="A0AAV7E3K3"/>
<comment type="subcellular location">
    <subcellularLocation>
        <location evidence="1">Mitochondrion</location>
    </subcellularLocation>
</comment>